<name>I2H680_HENB6</name>
<dbReference type="KEGG" id="tbl:TBLA_0F03450"/>
<dbReference type="GO" id="GO:0009249">
    <property type="term" value="P:protein lipoylation"/>
    <property type="evidence" value="ECO:0007669"/>
    <property type="project" value="InterPro"/>
</dbReference>
<evidence type="ECO:0000256" key="3">
    <source>
        <dbReference type="ARBA" id="ARBA00008242"/>
    </source>
</evidence>
<dbReference type="PANTHER" id="PTHR12561:SF3">
    <property type="entry name" value="LIPOYLTRANSFERASE 1, MITOCHONDRIAL"/>
    <property type="match status" value="1"/>
</dbReference>
<dbReference type="AlphaFoldDB" id="I2H680"/>
<accession>I2H680</accession>
<dbReference type="CDD" id="cd16443">
    <property type="entry name" value="LplA"/>
    <property type="match status" value="1"/>
</dbReference>
<dbReference type="SUPFAM" id="SSF55681">
    <property type="entry name" value="Class II aaRS and biotin synthetases"/>
    <property type="match status" value="1"/>
</dbReference>
<feature type="transmembrane region" description="Helical" evidence="5">
    <location>
        <begin position="30"/>
        <end position="50"/>
    </location>
</feature>
<dbReference type="UniPathway" id="UPA00537">
    <property type="reaction ID" value="UER00595"/>
</dbReference>
<dbReference type="PANTHER" id="PTHR12561">
    <property type="entry name" value="LIPOATE-PROTEIN LIGASE"/>
    <property type="match status" value="1"/>
</dbReference>
<sequence length="413" mass="45652">MNVFFRIGDKFSDKLYCPRLIHFTYIHTYIYIYINIVLQALTLQTVSSLIKKEKSGPSIMLKNYIAKQVTSDELRTLITCSGRFVLHSVSKDPYDNLALEDYLFRHTPLPESTSATSVKNNRLFLYINNPCCVIGRNQLLWREVNVSRAIAQGIPLVRRLSGGGAVVHDWGNINYAHVTTRDGFTRTEFTTKLVRWLVERDPTTLYSRLQATDRGDITLDGTHKLGGSAFKIGARGRAYHHGTLLVDSQLDQIKGLLQSSQGIPGVTWTGSGVDSVRAHVTNLPGSHSVTSIWETITMGFQRDFAGSANNHVPPNSSSHISQHVPVYSCNASKLQIAEVQETAQKLRSADWVHGGGPPFSVHFGPPQTMPERNVAVRHGIICATDIVGLALGTPFAEFCRTSRAVHGLGVDSL</sequence>
<reference evidence="7 8" key="1">
    <citation type="journal article" date="2011" name="Proc. Natl. Acad. Sci. U.S.A.">
        <title>Evolutionary erosion of yeast sex chromosomes by mating-type switching accidents.</title>
        <authorList>
            <person name="Gordon J.L."/>
            <person name="Armisen D."/>
            <person name="Proux-Wera E."/>
            <person name="Oheigeartaigh S.S."/>
            <person name="Byrne K.P."/>
            <person name="Wolfe K.H."/>
        </authorList>
    </citation>
    <scope>NUCLEOTIDE SEQUENCE [LARGE SCALE GENOMIC DNA]</scope>
    <source>
        <strain evidence="8">ATCC 34711 / CBS 6284 / DSM 70876 / NBRC 10599 / NRRL Y-10934 / UCD 77-7</strain>
    </source>
</reference>
<dbReference type="GO" id="GO:0005739">
    <property type="term" value="C:mitochondrion"/>
    <property type="evidence" value="ECO:0007669"/>
    <property type="project" value="TreeGrafter"/>
</dbReference>
<keyword evidence="5" id="KW-0812">Transmembrane</keyword>
<evidence type="ECO:0000313" key="8">
    <source>
        <dbReference type="Proteomes" id="UP000002866"/>
    </source>
</evidence>
<comment type="similarity">
    <text evidence="3">Belongs to the LplA family.</text>
</comment>
<evidence type="ECO:0000256" key="4">
    <source>
        <dbReference type="ARBA" id="ARBA00015925"/>
    </source>
</evidence>
<keyword evidence="8" id="KW-1185">Reference proteome</keyword>
<keyword evidence="5" id="KW-0472">Membrane</keyword>
<evidence type="ECO:0000256" key="2">
    <source>
        <dbReference type="ARBA" id="ARBA00005085"/>
    </source>
</evidence>
<dbReference type="EMBL" id="HE806321">
    <property type="protein sequence ID" value="CCH61882.1"/>
    <property type="molecule type" value="Genomic_DNA"/>
</dbReference>
<dbReference type="FunCoup" id="I2H680">
    <property type="interactions" value="264"/>
</dbReference>
<dbReference type="GO" id="GO:0017118">
    <property type="term" value="F:lipoyltransferase activity"/>
    <property type="evidence" value="ECO:0007669"/>
    <property type="project" value="TreeGrafter"/>
</dbReference>
<dbReference type="InterPro" id="IPR004143">
    <property type="entry name" value="BPL_LPL_catalytic"/>
</dbReference>
<feature type="domain" description="BPL/LPL catalytic" evidence="6">
    <location>
        <begin position="117"/>
        <end position="294"/>
    </location>
</feature>
<gene>
    <name evidence="7" type="primary">TBLA0F03450</name>
    <name evidence="7" type="ORF">TBLA_0F03450</name>
</gene>
<organism evidence="7 8">
    <name type="scientific">Henningerozyma blattae (strain ATCC 34711 / CBS 6284 / DSM 70876 / NBRC 10599 / NRRL Y-10934 / UCD 77-7)</name>
    <name type="common">Yeast</name>
    <name type="synonym">Tetrapisispora blattae</name>
    <dbReference type="NCBI Taxonomy" id="1071380"/>
    <lineage>
        <taxon>Eukaryota</taxon>
        <taxon>Fungi</taxon>
        <taxon>Dikarya</taxon>
        <taxon>Ascomycota</taxon>
        <taxon>Saccharomycotina</taxon>
        <taxon>Saccharomycetes</taxon>
        <taxon>Saccharomycetales</taxon>
        <taxon>Saccharomycetaceae</taxon>
        <taxon>Henningerozyma</taxon>
    </lineage>
</organism>
<protein>
    <recommendedName>
        <fullName evidence="4">Putative lipoate-protein ligase A</fullName>
    </recommendedName>
</protein>
<dbReference type="InterPro" id="IPR045864">
    <property type="entry name" value="aa-tRNA-synth_II/BPL/LPL"/>
</dbReference>
<comment type="pathway">
    <text evidence="2">Protein modification; protein lipoylation via exogenous pathway; protein N(6)-(lipoyl)lysine from lipoate: step 2/2.</text>
</comment>
<evidence type="ECO:0000256" key="5">
    <source>
        <dbReference type="SAM" id="Phobius"/>
    </source>
</evidence>
<evidence type="ECO:0000256" key="1">
    <source>
        <dbReference type="ARBA" id="ARBA00003253"/>
    </source>
</evidence>
<proteinExistence type="inferred from homology"/>
<dbReference type="Pfam" id="PF21948">
    <property type="entry name" value="LplA-B_cat"/>
    <property type="match status" value="1"/>
</dbReference>
<dbReference type="HOGENOM" id="CLU_022986_3_1_1"/>
<dbReference type="InParanoid" id="I2H680"/>
<comment type="function">
    <text evidence="1">Catalyzes both the ATP-dependent activation of exogenously supplied lipoate to lipoyl-AMP and the transfer of the activated lipoyl onto the lipoyl domains of lipoate-dependent enzymes.</text>
</comment>
<dbReference type="Gene3D" id="3.30.930.10">
    <property type="entry name" value="Bira Bifunctional Protein, Domain 2"/>
    <property type="match status" value="1"/>
</dbReference>
<dbReference type="InterPro" id="IPR004562">
    <property type="entry name" value="LipoylTrfase_LipoateP_Ligase"/>
</dbReference>
<dbReference type="RefSeq" id="XP_004181401.1">
    <property type="nucleotide sequence ID" value="XM_004181353.1"/>
</dbReference>
<evidence type="ECO:0000313" key="7">
    <source>
        <dbReference type="EMBL" id="CCH61882.1"/>
    </source>
</evidence>
<evidence type="ECO:0000259" key="6">
    <source>
        <dbReference type="PROSITE" id="PS51733"/>
    </source>
</evidence>
<dbReference type="GeneID" id="14496991"/>
<dbReference type="eggNOG" id="KOG3159">
    <property type="taxonomic scope" value="Eukaryota"/>
</dbReference>
<keyword evidence="5" id="KW-1133">Transmembrane helix</keyword>
<dbReference type="Proteomes" id="UP000002866">
    <property type="component" value="Chromosome 6"/>
</dbReference>
<dbReference type="PROSITE" id="PS51733">
    <property type="entry name" value="BPL_LPL_CATALYTIC"/>
    <property type="match status" value="1"/>
</dbReference>
<dbReference type="STRING" id="1071380.I2H680"/>
<dbReference type="OrthoDB" id="201621at2759"/>